<comment type="caution">
    <text evidence="6">The sequence shown here is derived from an EMBL/GenBank/DDBJ whole genome shotgun (WGS) entry which is preliminary data.</text>
</comment>
<evidence type="ECO:0000313" key="6">
    <source>
        <dbReference type="EMBL" id="OGD64768.1"/>
    </source>
</evidence>
<reference evidence="6 7" key="1">
    <citation type="journal article" date="2016" name="Nat. Commun.">
        <title>Thousands of microbial genomes shed light on interconnected biogeochemical processes in an aquifer system.</title>
        <authorList>
            <person name="Anantharaman K."/>
            <person name="Brown C.T."/>
            <person name="Hug L.A."/>
            <person name="Sharon I."/>
            <person name="Castelle C.J."/>
            <person name="Probst A.J."/>
            <person name="Thomas B.C."/>
            <person name="Singh A."/>
            <person name="Wilkins M.J."/>
            <person name="Karaoz U."/>
            <person name="Brodie E.L."/>
            <person name="Williams K.H."/>
            <person name="Hubbard S.S."/>
            <person name="Banfield J.F."/>
        </authorList>
    </citation>
    <scope>NUCLEOTIDE SEQUENCE [LARGE SCALE GENOMIC DNA]</scope>
</reference>
<evidence type="ECO:0000256" key="4">
    <source>
        <dbReference type="ARBA" id="ARBA00035176"/>
    </source>
</evidence>
<dbReference type="STRING" id="1797471.A3A71_01830"/>
<dbReference type="InterPro" id="IPR018264">
    <property type="entry name" value="Ribosomal_bL33_CS"/>
</dbReference>
<accession>A0A1F5EBH8</accession>
<dbReference type="Pfam" id="PF00471">
    <property type="entry name" value="Ribosomal_L33"/>
    <property type="match status" value="1"/>
</dbReference>
<dbReference type="GO" id="GO:0005737">
    <property type="term" value="C:cytoplasm"/>
    <property type="evidence" value="ECO:0007669"/>
    <property type="project" value="UniProtKB-ARBA"/>
</dbReference>
<dbReference type="InterPro" id="IPR011332">
    <property type="entry name" value="Ribosomal_zn-bd"/>
</dbReference>
<dbReference type="SUPFAM" id="SSF57829">
    <property type="entry name" value="Zn-binding ribosomal proteins"/>
    <property type="match status" value="1"/>
</dbReference>
<dbReference type="GO" id="GO:1990904">
    <property type="term" value="C:ribonucleoprotein complex"/>
    <property type="evidence" value="ECO:0007669"/>
    <property type="project" value="UniProtKB-KW"/>
</dbReference>
<name>A0A1F5EBH8_9BACT</name>
<dbReference type="NCBIfam" id="NF001860">
    <property type="entry name" value="PRK00595.1"/>
    <property type="match status" value="1"/>
</dbReference>
<sequence length="54" mass="6318">MAKKSAREQIKMECTVCKTCNYHSEKNKTNTTTRVELKKFCKLCKKVQPHKEGK</sequence>
<keyword evidence="2 5" id="KW-0689">Ribosomal protein</keyword>
<dbReference type="InterPro" id="IPR001705">
    <property type="entry name" value="Ribosomal_bL33"/>
</dbReference>
<dbReference type="AlphaFoldDB" id="A0A1F5EBH8"/>
<dbReference type="GO" id="GO:0005840">
    <property type="term" value="C:ribosome"/>
    <property type="evidence" value="ECO:0007669"/>
    <property type="project" value="UniProtKB-KW"/>
</dbReference>
<protein>
    <recommendedName>
        <fullName evidence="4 5">Large ribosomal subunit protein bL33</fullName>
    </recommendedName>
</protein>
<evidence type="ECO:0000256" key="5">
    <source>
        <dbReference type="HAMAP-Rule" id="MF_00294"/>
    </source>
</evidence>
<gene>
    <name evidence="5" type="primary">rpmG</name>
    <name evidence="6" type="ORF">A3A71_01830</name>
</gene>
<comment type="similarity">
    <text evidence="1 5">Belongs to the bacterial ribosomal protein bL33 family.</text>
</comment>
<keyword evidence="3 5" id="KW-0687">Ribonucleoprotein</keyword>
<dbReference type="HAMAP" id="MF_00294">
    <property type="entry name" value="Ribosomal_bL33"/>
    <property type="match status" value="1"/>
</dbReference>
<dbReference type="EMBL" id="MEZX01000002">
    <property type="protein sequence ID" value="OGD64768.1"/>
    <property type="molecule type" value="Genomic_DNA"/>
</dbReference>
<proteinExistence type="inferred from homology"/>
<dbReference type="InterPro" id="IPR038584">
    <property type="entry name" value="Ribosomal_bL33_sf"/>
</dbReference>
<dbReference type="GO" id="GO:0006412">
    <property type="term" value="P:translation"/>
    <property type="evidence" value="ECO:0007669"/>
    <property type="project" value="UniProtKB-UniRule"/>
</dbReference>
<evidence type="ECO:0000256" key="3">
    <source>
        <dbReference type="ARBA" id="ARBA00023274"/>
    </source>
</evidence>
<evidence type="ECO:0000256" key="1">
    <source>
        <dbReference type="ARBA" id="ARBA00007596"/>
    </source>
</evidence>
<dbReference type="PROSITE" id="PS00582">
    <property type="entry name" value="RIBOSOMAL_L33"/>
    <property type="match status" value="1"/>
</dbReference>
<dbReference type="GO" id="GO:0003735">
    <property type="term" value="F:structural constituent of ribosome"/>
    <property type="evidence" value="ECO:0007669"/>
    <property type="project" value="InterPro"/>
</dbReference>
<dbReference type="NCBIfam" id="NF001764">
    <property type="entry name" value="PRK00504.1"/>
    <property type="match status" value="1"/>
</dbReference>
<evidence type="ECO:0000313" key="7">
    <source>
        <dbReference type="Proteomes" id="UP000177481"/>
    </source>
</evidence>
<evidence type="ECO:0000256" key="2">
    <source>
        <dbReference type="ARBA" id="ARBA00022980"/>
    </source>
</evidence>
<organism evidence="6 7">
    <name type="scientific">Candidatus Berkelbacteria bacterium RIFCSPLOWO2_01_FULL_50_28</name>
    <dbReference type="NCBI Taxonomy" id="1797471"/>
    <lineage>
        <taxon>Bacteria</taxon>
        <taxon>Candidatus Berkelbacteria</taxon>
    </lineage>
</organism>
<dbReference type="Proteomes" id="UP000177481">
    <property type="component" value="Unassembled WGS sequence"/>
</dbReference>
<dbReference type="PANTHER" id="PTHR43168">
    <property type="entry name" value="50S RIBOSOMAL PROTEIN L33, CHLOROPLASTIC"/>
    <property type="match status" value="1"/>
</dbReference>
<dbReference type="PANTHER" id="PTHR43168:SF2">
    <property type="entry name" value="LARGE RIBOSOMAL SUBUNIT PROTEIN BL33C"/>
    <property type="match status" value="1"/>
</dbReference>
<dbReference type="NCBIfam" id="TIGR01023">
    <property type="entry name" value="rpmG_bact"/>
    <property type="match status" value="1"/>
</dbReference>
<dbReference type="Gene3D" id="2.20.28.120">
    <property type="entry name" value="Ribosomal protein L33"/>
    <property type="match status" value="1"/>
</dbReference>